<feature type="signal peptide" evidence="1">
    <location>
        <begin position="1"/>
        <end position="24"/>
    </location>
</feature>
<proteinExistence type="predicted"/>
<evidence type="ECO:0000256" key="1">
    <source>
        <dbReference type="SAM" id="SignalP"/>
    </source>
</evidence>
<dbReference type="Proteomes" id="UP000270487">
    <property type="component" value="Chromosome"/>
</dbReference>
<dbReference type="AlphaFoldDB" id="A0A3S4X832"/>
<organism evidence="2 3">
    <name type="scientific">Serratia fonticola</name>
    <dbReference type="NCBI Taxonomy" id="47917"/>
    <lineage>
        <taxon>Bacteria</taxon>
        <taxon>Pseudomonadati</taxon>
        <taxon>Pseudomonadota</taxon>
        <taxon>Gammaproteobacteria</taxon>
        <taxon>Enterobacterales</taxon>
        <taxon>Yersiniaceae</taxon>
        <taxon>Serratia</taxon>
    </lineage>
</organism>
<dbReference type="EMBL" id="LR134492">
    <property type="protein sequence ID" value="VEI67666.1"/>
    <property type="molecule type" value="Genomic_DNA"/>
</dbReference>
<feature type="chain" id="PRO_5018778046" evidence="1">
    <location>
        <begin position="25"/>
        <end position="194"/>
    </location>
</feature>
<accession>A0A3S4X832</accession>
<reference evidence="2 3" key="1">
    <citation type="submission" date="2018-12" db="EMBL/GenBank/DDBJ databases">
        <authorList>
            <consortium name="Pathogen Informatics"/>
        </authorList>
    </citation>
    <scope>NUCLEOTIDE SEQUENCE [LARGE SCALE GENOMIC DNA]</scope>
    <source>
        <strain evidence="2 3">NCTC13193</strain>
    </source>
</reference>
<protein>
    <submittedName>
        <fullName evidence="2">Uncharacterized protein</fullName>
    </submittedName>
</protein>
<evidence type="ECO:0000313" key="2">
    <source>
        <dbReference type="EMBL" id="VEI67666.1"/>
    </source>
</evidence>
<sequence length="194" mass="21986">MKVSFLGYLFLVLTSSFFCGSLSAVSTGTLTVKFGQTTEDSFKATHPEAVNVGYNNELKGNIYKETPDNNKDKRSGIIFESTKDVFVLFDQNKNLSALQLQFKNDQFGLISAILASKYTTTVKKTPFVGTDYMELYNEGVSIYLMDPIFYSNTSLFFIRTDIRNKILKDLSTEMLNDDIDVLNYLVERSFPSKE</sequence>
<evidence type="ECO:0000313" key="3">
    <source>
        <dbReference type="Proteomes" id="UP000270487"/>
    </source>
</evidence>
<gene>
    <name evidence="2" type="ORF">NCTC13193_02038</name>
</gene>
<name>A0A3S4X832_SERFO</name>
<keyword evidence="1" id="KW-0732">Signal</keyword>